<dbReference type="Pfam" id="PF13417">
    <property type="entry name" value="GST_N_3"/>
    <property type="match status" value="2"/>
</dbReference>
<evidence type="ECO:0000256" key="2">
    <source>
        <dbReference type="ARBA" id="ARBA00022723"/>
    </source>
</evidence>
<feature type="compositionally biased region" description="Low complexity" evidence="8">
    <location>
        <begin position="34"/>
        <end position="54"/>
    </location>
</feature>
<feature type="binding site" evidence="7">
    <location>
        <position position="330"/>
    </location>
    <ligand>
        <name>Fe cation</name>
        <dbReference type="ChEBI" id="CHEBI:24875"/>
        <note>catalytic</note>
    </ligand>
</feature>
<evidence type="ECO:0000256" key="8">
    <source>
        <dbReference type="SAM" id="MobiDB-lite"/>
    </source>
</evidence>
<dbReference type="PROSITE" id="PS50404">
    <property type="entry name" value="GST_NTER"/>
    <property type="match status" value="1"/>
</dbReference>
<dbReference type="InterPro" id="IPR004294">
    <property type="entry name" value="Carotenoid_Oase"/>
</dbReference>
<dbReference type="EC" id="1.14.99.n4" evidence="5"/>
<keyword evidence="10" id="KW-0808">Transferase</keyword>
<dbReference type="FunCoup" id="C1FDR1">
    <property type="interactions" value="625"/>
</dbReference>
<comment type="cofactor">
    <cofactor evidence="7">
        <name>Fe(2+)</name>
        <dbReference type="ChEBI" id="CHEBI:29033"/>
    </cofactor>
    <text evidence="7">Binds 1 Fe(2+) ion per subunit.</text>
</comment>
<dbReference type="Pfam" id="PF03055">
    <property type="entry name" value="RPE65"/>
    <property type="match status" value="1"/>
</dbReference>
<feature type="binding site" evidence="7">
    <location>
        <position position="382"/>
    </location>
    <ligand>
        <name>Fe cation</name>
        <dbReference type="ChEBI" id="CHEBI:24875"/>
        <note>catalytic</note>
    </ligand>
</feature>
<dbReference type="GO" id="GO:0010436">
    <property type="term" value="F:carotenoid dioxygenase activity"/>
    <property type="evidence" value="ECO:0007669"/>
    <property type="project" value="TreeGrafter"/>
</dbReference>
<feature type="domain" description="GST N-terminal" evidence="9">
    <location>
        <begin position="936"/>
        <end position="1017"/>
    </location>
</feature>
<dbReference type="Proteomes" id="UP000002009">
    <property type="component" value="Chromosome 1"/>
</dbReference>
<proteinExistence type="inferred from homology"/>
<dbReference type="OMA" id="WHHWFEG"/>
<dbReference type="eggNOG" id="KOG1285">
    <property type="taxonomic scope" value="Eukaryota"/>
</dbReference>
<protein>
    <recommendedName>
        <fullName evidence="5">carotenoid 9,10-dioxygenase</fullName>
        <ecNumber evidence="5">1.14.99.n4</ecNumber>
    </recommendedName>
</protein>
<feature type="binding site" evidence="7">
    <location>
        <position position="661"/>
    </location>
    <ligand>
        <name>Fe cation</name>
        <dbReference type="ChEBI" id="CHEBI:24875"/>
        <note>catalytic</note>
    </ligand>
</feature>
<gene>
    <name evidence="10" type="primary">CCD1</name>
    <name evidence="10" type="ORF">MICPUN_107322</name>
</gene>
<feature type="region of interest" description="Disordered" evidence="8">
    <location>
        <begin position="588"/>
        <end position="608"/>
    </location>
</feature>
<dbReference type="GO" id="GO:0046872">
    <property type="term" value="F:metal ion binding"/>
    <property type="evidence" value="ECO:0007669"/>
    <property type="project" value="UniProtKB-KW"/>
</dbReference>
<evidence type="ECO:0000256" key="6">
    <source>
        <dbReference type="ARBA" id="ARBA00048709"/>
    </source>
</evidence>
<evidence type="ECO:0000256" key="7">
    <source>
        <dbReference type="PIRSR" id="PIRSR604294-1"/>
    </source>
</evidence>
<dbReference type="OrthoDB" id="1069523at2759"/>
<keyword evidence="4 7" id="KW-0408">Iron</keyword>
<dbReference type="GeneID" id="8250491"/>
<evidence type="ECO:0000256" key="3">
    <source>
        <dbReference type="ARBA" id="ARBA00023002"/>
    </source>
</evidence>
<dbReference type="EMBL" id="CP001574">
    <property type="protein sequence ID" value="ACO68437.1"/>
    <property type="molecule type" value="Genomic_DNA"/>
</dbReference>
<name>C1FDR1_MICCC</name>
<comment type="catalytic activity">
    <reaction evidence="6">
        <text>all-trans-zeaxanthin + 2 O2 = 4,9-dimethyldodeca-2,4,6,8,10-pentaenedial + 2 (3R)-hydroxy-beta-ionone</text>
        <dbReference type="Rhea" id="RHEA:26393"/>
        <dbReference type="ChEBI" id="CHEBI:15379"/>
        <dbReference type="ChEBI" id="CHEBI:27547"/>
        <dbReference type="ChEBI" id="CHEBI:53171"/>
        <dbReference type="ChEBI" id="CHEBI:53173"/>
        <dbReference type="EC" id="1.14.99.n4"/>
    </reaction>
</comment>
<dbReference type="PANTHER" id="PTHR10543:SF89">
    <property type="entry name" value="CAROTENOID 9,10(9',10')-CLEAVAGE DIOXYGENASE 1"/>
    <property type="match status" value="1"/>
</dbReference>
<comment type="similarity">
    <text evidence="1">Belongs to the carotenoid oxygenase family.</text>
</comment>
<evidence type="ECO:0000313" key="10">
    <source>
        <dbReference type="EMBL" id="ACO68437.1"/>
    </source>
</evidence>
<feature type="compositionally biased region" description="Polar residues" evidence="8">
    <location>
        <begin position="19"/>
        <end position="29"/>
    </location>
</feature>
<keyword evidence="3" id="KW-0560">Oxidoreductase</keyword>
<dbReference type="AlphaFoldDB" id="C1FDR1"/>
<sequence length="1017" mass="113055">MACPHARTGPLYPQKHATQRQLSQQQRSKYTVARTSRTETSSPSSIIPSGEPTTEPVCSDTSFRKTGRAAGRPIGDLVAGPVLRNSDYGEHAAAFLSGNFQPIIYETSAVIEISHGETGQSSSLKSDRQPLDFIGNLPVDFPGGKFIYVGPNPKFSREHYKAWGKGPGQAQAKEHTSSGWHHWFEGDGMIYAVDFGRRYDEREVGNYGRFDLQDNESVSKSGPASRKLTFRNRYVRTKSWHDELRRGMRLFRPLMNASGEAFLPNAIANLIFGGNFLKDSANTALCFFANRLFALQDTMPPWELNQITLETTGPCDFDGSLPFFVPFTAHPKVAPGTGHLLFFGFNPVYPPHCTIGSVSPDGVVGPLKPLWHNAAHGATFMHDFCLTEHYTILFEGSMNIRPLRMLKGVHPLQYDRSQLARFGLIRRDKNANMSEVVWCKCTEAEMVYHFVNAWEDSHTGEIVVIGVREDGFFHGALAATGTREWITKTLDQGTSVPRMHEWRIDPSRGEVVSERWLFDDIVEVPRINDSFTGVQNQYAYAGRIHTASLSQEAQLKFDAVIKYDMNTGMKQVYEHGSGRYGMEAQFVPRSSSVPDKDESTQHGESSSEDDGWLVLFVHDEGDANMSAAEGCSECIILDAKRIQEGPIARIMLPTRVPYGAHAMWCPLADDSDHHPASSKHESMLSMIPPEPRAFAISEGQHRALLGAVMTGVLRAASGLFVNGWRPWIAIDDREQYAFIRMFGFRLDELNSLGMFRKEQIETESKSGHIFGDIFALPAGIAIESALPSLTLFELEGCGDCRLVRETLSMLDIACTHRPCPHGAVRNRLAAAAAQTQTLGKRLDEYIYPEDAKLPYLEDERTGVRIAGADQIIEYLYSEYLDGAAPPPMLSSGKLAAMFAQIAVDARGSAKGSDEISPFRRGPSGAFYSRPARTPEKPLQLWAYEASPFCALVRETLSELELSYVLQPCARGSPRRTHLMSRTGGTFQVPFLEDPNTGVAIFESSAIINYLRSRYLQL</sequence>
<dbReference type="InterPro" id="IPR004045">
    <property type="entry name" value="Glutathione_S-Trfase_N"/>
</dbReference>
<dbReference type="PANTHER" id="PTHR10543">
    <property type="entry name" value="BETA-CAROTENE DIOXYGENASE"/>
    <property type="match status" value="1"/>
</dbReference>
<dbReference type="RefSeq" id="XP_002507179.1">
    <property type="nucleotide sequence ID" value="XM_002507133.1"/>
</dbReference>
<accession>C1FDR1</accession>
<dbReference type="GO" id="GO:0016121">
    <property type="term" value="P:carotene catabolic process"/>
    <property type="evidence" value="ECO:0007669"/>
    <property type="project" value="TreeGrafter"/>
</dbReference>
<reference evidence="10 11" key="1">
    <citation type="journal article" date="2009" name="Science">
        <title>Green evolution and dynamic adaptations revealed by genomes of the marine picoeukaryotes Micromonas.</title>
        <authorList>
            <person name="Worden A.Z."/>
            <person name="Lee J.H."/>
            <person name="Mock T."/>
            <person name="Rouze P."/>
            <person name="Simmons M.P."/>
            <person name="Aerts A.L."/>
            <person name="Allen A.E."/>
            <person name="Cuvelier M.L."/>
            <person name="Derelle E."/>
            <person name="Everett M.V."/>
            <person name="Foulon E."/>
            <person name="Grimwood J."/>
            <person name="Gundlach H."/>
            <person name="Henrissat B."/>
            <person name="Napoli C."/>
            <person name="McDonald S.M."/>
            <person name="Parker M.S."/>
            <person name="Rombauts S."/>
            <person name="Salamov A."/>
            <person name="Von Dassow P."/>
            <person name="Badger J.H."/>
            <person name="Coutinho P.M."/>
            <person name="Demir E."/>
            <person name="Dubchak I."/>
            <person name="Gentemann C."/>
            <person name="Eikrem W."/>
            <person name="Gready J.E."/>
            <person name="John U."/>
            <person name="Lanier W."/>
            <person name="Lindquist E.A."/>
            <person name="Lucas S."/>
            <person name="Mayer K.F."/>
            <person name="Moreau H."/>
            <person name="Not F."/>
            <person name="Otillar R."/>
            <person name="Panaud O."/>
            <person name="Pangilinan J."/>
            <person name="Paulsen I."/>
            <person name="Piegu B."/>
            <person name="Poliakov A."/>
            <person name="Robbens S."/>
            <person name="Schmutz J."/>
            <person name="Toulza E."/>
            <person name="Wyss T."/>
            <person name="Zelensky A."/>
            <person name="Zhou K."/>
            <person name="Armbrust E.V."/>
            <person name="Bhattacharya D."/>
            <person name="Goodenough U.W."/>
            <person name="Van de Peer Y."/>
            <person name="Grigoriev I.V."/>
        </authorList>
    </citation>
    <scope>NUCLEOTIDE SEQUENCE [LARGE SCALE GENOMIC DNA]</scope>
    <source>
        <strain evidence="11">RCC299 / NOUM17</strain>
    </source>
</reference>
<dbReference type="GO" id="GO:0016740">
    <property type="term" value="F:transferase activity"/>
    <property type="evidence" value="ECO:0007669"/>
    <property type="project" value="UniProtKB-KW"/>
</dbReference>
<feature type="binding site" evidence="7">
    <location>
        <position position="449"/>
    </location>
    <ligand>
        <name>Fe cation</name>
        <dbReference type="ChEBI" id="CHEBI:24875"/>
        <note>catalytic</note>
    </ligand>
</feature>
<dbReference type="Gene3D" id="3.40.30.10">
    <property type="entry name" value="Glutaredoxin"/>
    <property type="match status" value="1"/>
</dbReference>
<evidence type="ECO:0000256" key="1">
    <source>
        <dbReference type="ARBA" id="ARBA00006787"/>
    </source>
</evidence>
<evidence type="ECO:0000256" key="4">
    <source>
        <dbReference type="ARBA" id="ARBA00023004"/>
    </source>
</evidence>
<evidence type="ECO:0000256" key="5">
    <source>
        <dbReference type="ARBA" id="ARBA00039084"/>
    </source>
</evidence>
<dbReference type="SUPFAM" id="SSF52833">
    <property type="entry name" value="Thioredoxin-like"/>
    <property type="match status" value="1"/>
</dbReference>
<organism evidence="10 11">
    <name type="scientific">Micromonas commoda (strain RCC299 / NOUM17 / CCMP2709)</name>
    <name type="common">Picoplanktonic green alga</name>
    <dbReference type="NCBI Taxonomy" id="296587"/>
    <lineage>
        <taxon>Eukaryota</taxon>
        <taxon>Viridiplantae</taxon>
        <taxon>Chlorophyta</taxon>
        <taxon>Mamiellophyceae</taxon>
        <taxon>Mamiellales</taxon>
        <taxon>Mamiellaceae</taxon>
        <taxon>Micromonas</taxon>
    </lineage>
</organism>
<evidence type="ECO:0000259" key="9">
    <source>
        <dbReference type="PROSITE" id="PS50404"/>
    </source>
</evidence>
<evidence type="ECO:0000313" key="11">
    <source>
        <dbReference type="Proteomes" id="UP000002009"/>
    </source>
</evidence>
<dbReference type="STRING" id="296587.C1FDR1"/>
<keyword evidence="11" id="KW-1185">Reference proteome</keyword>
<keyword evidence="2 7" id="KW-0479">Metal-binding</keyword>
<feature type="region of interest" description="Disordered" evidence="8">
    <location>
        <begin position="1"/>
        <end position="66"/>
    </location>
</feature>
<dbReference type="InterPro" id="IPR036249">
    <property type="entry name" value="Thioredoxin-like_sf"/>
</dbReference>
<dbReference type="KEGG" id="mis:MICPUN_107322"/>
<dbReference type="InParanoid" id="C1FDR1"/>